<organism evidence="2 3">
    <name type="scientific">Dendryphion nanum</name>
    <dbReference type="NCBI Taxonomy" id="256645"/>
    <lineage>
        <taxon>Eukaryota</taxon>
        <taxon>Fungi</taxon>
        <taxon>Dikarya</taxon>
        <taxon>Ascomycota</taxon>
        <taxon>Pezizomycotina</taxon>
        <taxon>Dothideomycetes</taxon>
        <taxon>Pleosporomycetidae</taxon>
        <taxon>Pleosporales</taxon>
        <taxon>Torulaceae</taxon>
        <taxon>Dendryphion</taxon>
    </lineage>
</organism>
<feature type="chain" id="PRO_5040170420" description="Secreted protein" evidence="1">
    <location>
        <begin position="24"/>
        <end position="130"/>
    </location>
</feature>
<dbReference type="AlphaFoldDB" id="A0A9P9IT27"/>
<sequence>MMTTMSISTLITLLSIGVTTVSAGCYSRGDTWPDKGTARWHAERACRGFDGHGGAFSGTFAPFETKRACVGLTSTIKVNFDVQNKDSGTRELSDDECVLRLHNEINACEHGGESQIGDWWYRADPNNGLC</sequence>
<name>A0A9P9IT27_9PLEO</name>
<gene>
    <name evidence="2" type="ORF">B0J11DRAFT_244329</name>
</gene>
<reference evidence="2" key="1">
    <citation type="journal article" date="2021" name="Nat. Commun.">
        <title>Genetic determinants of endophytism in the Arabidopsis root mycobiome.</title>
        <authorList>
            <person name="Mesny F."/>
            <person name="Miyauchi S."/>
            <person name="Thiergart T."/>
            <person name="Pickel B."/>
            <person name="Atanasova L."/>
            <person name="Karlsson M."/>
            <person name="Huettel B."/>
            <person name="Barry K.W."/>
            <person name="Haridas S."/>
            <person name="Chen C."/>
            <person name="Bauer D."/>
            <person name="Andreopoulos W."/>
            <person name="Pangilinan J."/>
            <person name="LaButti K."/>
            <person name="Riley R."/>
            <person name="Lipzen A."/>
            <person name="Clum A."/>
            <person name="Drula E."/>
            <person name="Henrissat B."/>
            <person name="Kohler A."/>
            <person name="Grigoriev I.V."/>
            <person name="Martin F.M."/>
            <person name="Hacquard S."/>
        </authorList>
    </citation>
    <scope>NUCLEOTIDE SEQUENCE</scope>
    <source>
        <strain evidence="2">MPI-CAGE-CH-0243</strain>
    </source>
</reference>
<keyword evidence="1" id="KW-0732">Signal</keyword>
<evidence type="ECO:0000256" key="1">
    <source>
        <dbReference type="SAM" id="SignalP"/>
    </source>
</evidence>
<comment type="caution">
    <text evidence="2">The sequence shown here is derived from an EMBL/GenBank/DDBJ whole genome shotgun (WGS) entry which is preliminary data.</text>
</comment>
<proteinExistence type="predicted"/>
<evidence type="ECO:0000313" key="3">
    <source>
        <dbReference type="Proteomes" id="UP000700596"/>
    </source>
</evidence>
<evidence type="ECO:0000313" key="2">
    <source>
        <dbReference type="EMBL" id="KAH7130115.1"/>
    </source>
</evidence>
<dbReference type="OrthoDB" id="3770800at2759"/>
<dbReference type="EMBL" id="JAGMWT010000004">
    <property type="protein sequence ID" value="KAH7130115.1"/>
    <property type="molecule type" value="Genomic_DNA"/>
</dbReference>
<keyword evidence="3" id="KW-1185">Reference proteome</keyword>
<protein>
    <recommendedName>
        <fullName evidence="4">Secreted protein</fullName>
    </recommendedName>
</protein>
<evidence type="ECO:0008006" key="4">
    <source>
        <dbReference type="Google" id="ProtNLM"/>
    </source>
</evidence>
<feature type="signal peptide" evidence="1">
    <location>
        <begin position="1"/>
        <end position="23"/>
    </location>
</feature>
<accession>A0A9P9IT27</accession>
<dbReference type="Proteomes" id="UP000700596">
    <property type="component" value="Unassembled WGS sequence"/>
</dbReference>